<dbReference type="InterPro" id="IPR032708">
    <property type="entry name" value="McjB_C"/>
</dbReference>
<evidence type="ECO:0000313" key="3">
    <source>
        <dbReference type="Proteomes" id="UP000319103"/>
    </source>
</evidence>
<dbReference type="OrthoDB" id="583768at2"/>
<dbReference type="Pfam" id="PF13471">
    <property type="entry name" value="Transglut_core3"/>
    <property type="match status" value="1"/>
</dbReference>
<comment type="caution">
    <text evidence="2">The sequence shown here is derived from an EMBL/GenBank/DDBJ whole genome shotgun (WGS) entry which is preliminary data.</text>
</comment>
<name>A0A540VZK2_9ACTN</name>
<sequence length="244" mass="25947">MKAMARYAAPPAHVRVIDFGHALVLVDYRTGRVQALLGRAADQWRQAAETSCSSALAPALTTRLETLGLLVETPELTSWRSTISGTTPITSWGSSEHSASAHRPRLVSPGAAVAAGASLASVLAVRYGGHRDTAMHRVIRLLRQVESPSCRSASVTQAEDAVHAVRAVGWYSPGRTACLEESAAAVLFLASRRLGAIWCHGVAADPIRLHAWVQTEDGTPIAEPASTGAYTPILTIGARHRQHP</sequence>
<proteinExistence type="predicted"/>
<dbReference type="NCBIfam" id="NF033537">
    <property type="entry name" value="lasso_biosyn_B2"/>
    <property type="match status" value="1"/>
</dbReference>
<protein>
    <submittedName>
        <fullName evidence="2">Lasso peptide biosynthesis B2 protein</fullName>
    </submittedName>
</protein>
<keyword evidence="3" id="KW-1185">Reference proteome</keyword>
<dbReference type="InterPro" id="IPR053521">
    <property type="entry name" value="McjB-like"/>
</dbReference>
<reference evidence="2 3" key="1">
    <citation type="submission" date="2019-06" db="EMBL/GenBank/DDBJ databases">
        <title>Description of Kitasatospora acidophila sp. nov. isolated from pine grove soil, and reclassification of Streptomyces novaecaesareae to Kitasatospora novaeceasareae comb. nov.</title>
        <authorList>
            <person name="Kim M.J."/>
        </authorList>
    </citation>
    <scope>NUCLEOTIDE SEQUENCE [LARGE SCALE GENOMIC DNA]</scope>
    <source>
        <strain evidence="2 3">MMS16-CNU292</strain>
    </source>
</reference>
<dbReference type="EMBL" id="VIGB01000003">
    <property type="protein sequence ID" value="TQF02161.1"/>
    <property type="molecule type" value="Genomic_DNA"/>
</dbReference>
<evidence type="ECO:0000313" key="2">
    <source>
        <dbReference type="EMBL" id="TQF02161.1"/>
    </source>
</evidence>
<dbReference type="Proteomes" id="UP000319103">
    <property type="component" value="Unassembled WGS sequence"/>
</dbReference>
<accession>A0A540VZK2</accession>
<organism evidence="2 3">
    <name type="scientific">Kitasatospora acidiphila</name>
    <dbReference type="NCBI Taxonomy" id="2567942"/>
    <lineage>
        <taxon>Bacteria</taxon>
        <taxon>Bacillati</taxon>
        <taxon>Actinomycetota</taxon>
        <taxon>Actinomycetes</taxon>
        <taxon>Kitasatosporales</taxon>
        <taxon>Streptomycetaceae</taxon>
        <taxon>Kitasatospora</taxon>
    </lineage>
</organism>
<gene>
    <name evidence="2" type="ORF">E6W39_07585</name>
</gene>
<feature type="domain" description="Microcin J25-processing protein McjB C-terminal" evidence="1">
    <location>
        <begin position="133"/>
        <end position="235"/>
    </location>
</feature>
<dbReference type="AlphaFoldDB" id="A0A540VZK2"/>
<evidence type="ECO:0000259" key="1">
    <source>
        <dbReference type="Pfam" id="PF13471"/>
    </source>
</evidence>